<dbReference type="GO" id="GO:0005737">
    <property type="term" value="C:cytoplasm"/>
    <property type="evidence" value="ECO:0007669"/>
    <property type="project" value="TreeGrafter"/>
</dbReference>
<dbReference type="PANTHER" id="PTHR16305">
    <property type="entry name" value="TESTICULAR SOLUBLE ADENYLYL CYCLASE"/>
    <property type="match status" value="1"/>
</dbReference>
<dbReference type="EMBL" id="FNDJ01000015">
    <property type="protein sequence ID" value="SDK36263.1"/>
    <property type="molecule type" value="Genomic_DNA"/>
</dbReference>
<dbReference type="Gene3D" id="1.25.40.10">
    <property type="entry name" value="Tetratricopeptide repeat domain"/>
    <property type="match status" value="1"/>
</dbReference>
<gene>
    <name evidence="4" type="ORF">SAMN05421869_115201</name>
</gene>
<dbReference type="InterPro" id="IPR016032">
    <property type="entry name" value="Sig_transdc_resp-reg_C-effctor"/>
</dbReference>
<dbReference type="InterPro" id="IPR000792">
    <property type="entry name" value="Tscrpt_reg_LuxR_C"/>
</dbReference>
<accession>A0A1G9B9Z4</accession>
<reference evidence="4 5" key="1">
    <citation type="submission" date="2016-10" db="EMBL/GenBank/DDBJ databases">
        <authorList>
            <person name="de Groot N.N."/>
        </authorList>
    </citation>
    <scope>NUCLEOTIDE SEQUENCE [LARGE SCALE GENOMIC DNA]</scope>
    <source>
        <strain evidence="4 5">CGMCC 4.6533</strain>
    </source>
</reference>
<dbReference type="Pfam" id="PF00196">
    <property type="entry name" value="GerE"/>
    <property type="match status" value="1"/>
</dbReference>
<dbReference type="PANTHER" id="PTHR16305:SF35">
    <property type="entry name" value="TRANSCRIPTIONAL ACTIVATOR DOMAIN"/>
    <property type="match status" value="1"/>
</dbReference>
<feature type="domain" description="HTH luxR-type" evidence="3">
    <location>
        <begin position="844"/>
        <end position="901"/>
    </location>
</feature>
<dbReference type="GO" id="GO:0006355">
    <property type="term" value="P:regulation of DNA-templated transcription"/>
    <property type="evidence" value="ECO:0007669"/>
    <property type="project" value="InterPro"/>
</dbReference>
<dbReference type="GO" id="GO:0003677">
    <property type="term" value="F:DNA binding"/>
    <property type="evidence" value="ECO:0007669"/>
    <property type="project" value="InterPro"/>
</dbReference>
<dbReference type="InterPro" id="IPR027417">
    <property type="entry name" value="P-loop_NTPase"/>
</dbReference>
<dbReference type="STRING" id="633440.SAMN05421869_115201"/>
<dbReference type="OrthoDB" id="3178131at2"/>
<protein>
    <submittedName>
        <fullName evidence="4">Regulatory protein, luxR family</fullName>
    </submittedName>
</protein>
<dbReference type="InterPro" id="IPR011990">
    <property type="entry name" value="TPR-like_helical_dom_sf"/>
</dbReference>
<evidence type="ECO:0000313" key="4">
    <source>
        <dbReference type="EMBL" id="SDK36263.1"/>
    </source>
</evidence>
<evidence type="ECO:0000313" key="5">
    <source>
        <dbReference type="Proteomes" id="UP000199202"/>
    </source>
</evidence>
<keyword evidence="1" id="KW-0547">Nucleotide-binding</keyword>
<dbReference type="SUPFAM" id="SSF52540">
    <property type="entry name" value="P-loop containing nucleoside triphosphate hydrolases"/>
    <property type="match status" value="1"/>
</dbReference>
<dbReference type="GO" id="GO:0005524">
    <property type="term" value="F:ATP binding"/>
    <property type="evidence" value="ECO:0007669"/>
    <property type="project" value="UniProtKB-KW"/>
</dbReference>
<dbReference type="Proteomes" id="UP000199202">
    <property type="component" value="Unassembled WGS sequence"/>
</dbReference>
<organism evidence="4 5">
    <name type="scientific">Nonomuraea jiangxiensis</name>
    <dbReference type="NCBI Taxonomy" id="633440"/>
    <lineage>
        <taxon>Bacteria</taxon>
        <taxon>Bacillati</taxon>
        <taxon>Actinomycetota</taxon>
        <taxon>Actinomycetes</taxon>
        <taxon>Streptosporangiales</taxon>
        <taxon>Streptosporangiaceae</taxon>
        <taxon>Nonomuraea</taxon>
    </lineage>
</organism>
<sequence>MASFVGREHELGRLRAEWLAAREKRLRALRVVGVEGPAGVGKSELLKRFARGFDGDRVIWINGYQHPVSPSYDVIRRILRHLGVPPADLAAVFGDPEPEAVAARVVPYLRAAGRLLLVVDDAHTADVKSLAAIHLAVHELYFDPVLTVLAFRPGRSKYTHEGLQDQWRRHFDSDDGVLLTLRGFSVEEIMTLADRLEVAGLTLPVARQLHEYTDGIPLYATHLLRQVGPRGITFGHDPLGAPDSVARAIAAQIASFSADSRKLLVAAAVLGRSFAVADACALSQVSGPAEILEGATAAGLVEEVPGTAGREFAFTSLAIRNAIFYDVSAGSRRLLHAAAADRGVAPVLWHRVRSVDSSAEIAQEAVRAARAFLSGGRLSLAARYARHALELMPRGSGRAALLLTAVEILLIAGDASSAHGYEDEIAGCPAGPWRDYVAGYVTLISARINPAKEKLALALRAVRTGAAPGDPPDLHARIAAQLAIAALVRLEREDMLRYGTEAIEAGSEERFITAHAWFARTVGLALVGQAGQALSELAGAHLPGSPAGLDGRVARGMIRLWTDDLPRAYEDLSACVRHVEQGEALRIRQAQAFLGEVEYRQGRLIDSVATTQAALGNAVVNQRYWDLPVLNALACYPLAARGEWERAQEHASAATEWADHVGTHVGRAYAAAAWATIAQARAHHEEFLDASIRLEEHYDAREPGCHLFGPARADALSLLGRPGEAEKALERFMPVLEASGRRSARAVTARVRGQIAAARGEHPQAVAHYKEAAGLSADLPLERGRVELALARSLHELKPRRRAVAVLRSARERFAAAGADAYVLLAQELARELGHTDEVADDRFAGLTGKERELAHPLLGDQTYAEIGAALGKSHRTVEYQAARIFEKLEVRDRREFRKYYGDEG</sequence>
<evidence type="ECO:0000256" key="2">
    <source>
        <dbReference type="ARBA" id="ARBA00022840"/>
    </source>
</evidence>
<keyword evidence="2" id="KW-0067">ATP-binding</keyword>
<evidence type="ECO:0000259" key="3">
    <source>
        <dbReference type="SMART" id="SM00421"/>
    </source>
</evidence>
<dbReference type="Gene3D" id="1.10.10.10">
    <property type="entry name" value="Winged helix-like DNA-binding domain superfamily/Winged helix DNA-binding domain"/>
    <property type="match status" value="1"/>
</dbReference>
<dbReference type="Pfam" id="PF13191">
    <property type="entry name" value="AAA_16"/>
    <property type="match status" value="1"/>
</dbReference>
<dbReference type="RefSeq" id="WP_090939556.1">
    <property type="nucleotide sequence ID" value="NZ_FNDJ01000015.1"/>
</dbReference>
<dbReference type="GO" id="GO:0004016">
    <property type="term" value="F:adenylate cyclase activity"/>
    <property type="evidence" value="ECO:0007669"/>
    <property type="project" value="TreeGrafter"/>
</dbReference>
<dbReference type="InterPro" id="IPR041664">
    <property type="entry name" value="AAA_16"/>
</dbReference>
<name>A0A1G9B9Z4_9ACTN</name>
<dbReference type="SMART" id="SM00421">
    <property type="entry name" value="HTH_LUXR"/>
    <property type="match status" value="1"/>
</dbReference>
<evidence type="ECO:0000256" key="1">
    <source>
        <dbReference type="ARBA" id="ARBA00022741"/>
    </source>
</evidence>
<dbReference type="AlphaFoldDB" id="A0A1G9B9Z4"/>
<proteinExistence type="predicted"/>
<dbReference type="InterPro" id="IPR036388">
    <property type="entry name" value="WH-like_DNA-bd_sf"/>
</dbReference>
<dbReference type="Gene3D" id="3.40.50.300">
    <property type="entry name" value="P-loop containing nucleotide triphosphate hydrolases"/>
    <property type="match status" value="1"/>
</dbReference>
<dbReference type="SUPFAM" id="SSF48452">
    <property type="entry name" value="TPR-like"/>
    <property type="match status" value="1"/>
</dbReference>
<keyword evidence="5" id="KW-1185">Reference proteome</keyword>
<dbReference type="SUPFAM" id="SSF46894">
    <property type="entry name" value="C-terminal effector domain of the bipartite response regulators"/>
    <property type="match status" value="1"/>
</dbReference>